<dbReference type="SUPFAM" id="SSF52467">
    <property type="entry name" value="DHS-like NAD/FAD-binding domain"/>
    <property type="match status" value="1"/>
</dbReference>
<organism evidence="2 3">
    <name type="scientific">Tuber magnatum</name>
    <name type="common">white Piedmont truffle</name>
    <dbReference type="NCBI Taxonomy" id="42249"/>
    <lineage>
        <taxon>Eukaryota</taxon>
        <taxon>Fungi</taxon>
        <taxon>Dikarya</taxon>
        <taxon>Ascomycota</taxon>
        <taxon>Pezizomycotina</taxon>
        <taxon>Pezizomycetes</taxon>
        <taxon>Pezizales</taxon>
        <taxon>Tuberaceae</taxon>
        <taxon>Tuber</taxon>
    </lineage>
</organism>
<dbReference type="InterPro" id="IPR029035">
    <property type="entry name" value="DHS-like_NAD/FAD-binding_dom"/>
</dbReference>
<dbReference type="Proteomes" id="UP000246991">
    <property type="component" value="Unassembled WGS sequence"/>
</dbReference>
<evidence type="ECO:0000313" key="3">
    <source>
        <dbReference type="Proteomes" id="UP000246991"/>
    </source>
</evidence>
<comment type="caution">
    <text evidence="2">The sequence shown here is derived from an EMBL/GenBank/DDBJ whole genome shotgun (WGS) entry which is preliminary data.</text>
</comment>
<evidence type="ECO:0000313" key="2">
    <source>
        <dbReference type="EMBL" id="PWW74998.1"/>
    </source>
</evidence>
<keyword evidence="3" id="KW-1185">Reference proteome</keyword>
<name>A0A317SKZ5_9PEZI</name>
<dbReference type="Gene3D" id="3.30.1600.10">
    <property type="entry name" value="SIR2/SIRT2 'Small Domain"/>
    <property type="match status" value="1"/>
</dbReference>
<proteinExistence type="predicted"/>
<accession>A0A317SKZ5</accession>
<dbReference type="AlphaFoldDB" id="A0A317SKZ5"/>
<keyword evidence="1" id="KW-0808">Transferase</keyword>
<feature type="non-terminal residue" evidence="2">
    <location>
        <position position="1"/>
    </location>
</feature>
<dbReference type="EMBL" id="PYWC01000053">
    <property type="protein sequence ID" value="PWW74998.1"/>
    <property type="molecule type" value="Genomic_DNA"/>
</dbReference>
<dbReference type="GO" id="GO:0016740">
    <property type="term" value="F:transferase activity"/>
    <property type="evidence" value="ECO:0007669"/>
    <property type="project" value="UniProtKB-KW"/>
</dbReference>
<evidence type="ECO:0000256" key="1">
    <source>
        <dbReference type="ARBA" id="ARBA00022679"/>
    </source>
</evidence>
<dbReference type="InterPro" id="IPR026591">
    <property type="entry name" value="Sirtuin_cat_small_dom_sf"/>
</dbReference>
<dbReference type="Gene3D" id="3.40.50.1220">
    <property type="entry name" value="TPP-binding domain"/>
    <property type="match status" value="1"/>
</dbReference>
<gene>
    <name evidence="2" type="ORF">C7212DRAFT_205662</name>
</gene>
<sequence>LQTTNISHPEVAFDISLFCTDRQPAYTLVRFLRHRQCRPGSGTQLHIFNGKEELATWTQTLEHWEGVPLEMPVEAHGSFIDWSCINYHSECRANETKEYILAISIP</sequence>
<dbReference type="STRING" id="42249.A0A317SKZ5"/>
<protein>
    <submittedName>
        <fullName evidence="2">Uncharacterized protein</fullName>
    </submittedName>
</protein>
<reference evidence="2 3" key="1">
    <citation type="submission" date="2018-03" db="EMBL/GenBank/DDBJ databases">
        <title>Genomes of Pezizomycetes fungi and the evolution of truffles.</title>
        <authorList>
            <person name="Murat C."/>
            <person name="Payen T."/>
            <person name="Noel B."/>
            <person name="Kuo A."/>
            <person name="Martin F.M."/>
        </authorList>
    </citation>
    <scope>NUCLEOTIDE SEQUENCE [LARGE SCALE GENOMIC DNA]</scope>
    <source>
        <strain evidence="2">091103-1</strain>
    </source>
</reference>
<dbReference type="OrthoDB" id="420264at2759"/>